<evidence type="ECO:0000313" key="7">
    <source>
        <dbReference type="Proteomes" id="UP000447434"/>
    </source>
</evidence>
<gene>
    <name evidence="6" type="ORF">Lalb_Chr01g0021031</name>
</gene>
<dbReference type="EMBL" id="WOCE01000001">
    <property type="protein sequence ID" value="KAE9622033.1"/>
    <property type="molecule type" value="Genomic_DNA"/>
</dbReference>
<protein>
    <submittedName>
        <fullName evidence="6">Putative brevis radix (BRX) domain-containing protein</fullName>
    </submittedName>
</protein>
<keyword evidence="3" id="KW-0539">Nucleus</keyword>
<evidence type="ECO:0000259" key="5">
    <source>
        <dbReference type="PROSITE" id="PS51514"/>
    </source>
</evidence>
<feature type="domain" description="BRX" evidence="5">
    <location>
        <begin position="115"/>
        <end position="170"/>
    </location>
</feature>
<comment type="similarity">
    <text evidence="2">Belongs to the BRX family.</text>
</comment>
<dbReference type="PANTHER" id="PTHR46058:SF2">
    <property type="entry name" value="PROTEIN BREVIS RADIX-LIKE 3"/>
    <property type="match status" value="1"/>
</dbReference>
<dbReference type="GO" id="GO:0005634">
    <property type="term" value="C:nucleus"/>
    <property type="evidence" value="ECO:0007669"/>
    <property type="project" value="UniProtKB-SubCell"/>
</dbReference>
<organism evidence="6 7">
    <name type="scientific">Lupinus albus</name>
    <name type="common">White lupine</name>
    <name type="synonym">Lupinus termis</name>
    <dbReference type="NCBI Taxonomy" id="3870"/>
    <lineage>
        <taxon>Eukaryota</taxon>
        <taxon>Viridiplantae</taxon>
        <taxon>Streptophyta</taxon>
        <taxon>Embryophyta</taxon>
        <taxon>Tracheophyta</taxon>
        <taxon>Spermatophyta</taxon>
        <taxon>Magnoliopsida</taxon>
        <taxon>eudicotyledons</taxon>
        <taxon>Gunneridae</taxon>
        <taxon>Pentapetalae</taxon>
        <taxon>rosids</taxon>
        <taxon>fabids</taxon>
        <taxon>Fabales</taxon>
        <taxon>Fabaceae</taxon>
        <taxon>Papilionoideae</taxon>
        <taxon>50 kb inversion clade</taxon>
        <taxon>genistoids sensu lato</taxon>
        <taxon>core genistoids</taxon>
        <taxon>Genisteae</taxon>
        <taxon>Lupinus</taxon>
    </lineage>
</organism>
<evidence type="ECO:0000256" key="4">
    <source>
        <dbReference type="SAM" id="MobiDB-lite"/>
    </source>
</evidence>
<evidence type="ECO:0000256" key="1">
    <source>
        <dbReference type="ARBA" id="ARBA00004123"/>
    </source>
</evidence>
<evidence type="ECO:0000313" key="6">
    <source>
        <dbReference type="EMBL" id="KAE9622033.1"/>
    </source>
</evidence>
<comment type="caution">
    <text evidence="6">The sequence shown here is derived from an EMBL/GenBank/DDBJ whole genome shotgun (WGS) entry which is preliminary data.</text>
</comment>
<dbReference type="Pfam" id="PF08381">
    <property type="entry name" value="BRX"/>
    <property type="match status" value="1"/>
</dbReference>
<dbReference type="AlphaFoldDB" id="A0A6A4R8U8"/>
<dbReference type="PROSITE" id="PS51514">
    <property type="entry name" value="BRX"/>
    <property type="match status" value="1"/>
</dbReference>
<feature type="compositionally biased region" description="Low complexity" evidence="4">
    <location>
        <begin position="88"/>
        <end position="106"/>
    </location>
</feature>
<dbReference type="Proteomes" id="UP000447434">
    <property type="component" value="Chromosome 1"/>
</dbReference>
<proteinExistence type="inferred from homology"/>
<sequence>MSGSETLRMMQAQAKDFLEEKTELESSSLPPIFESVQQSAPDIPASENDSAELQEQRQEENDAAASVAEANSSINEGNVLQESNRLLESSTEVPIPTSSSSTSLESYKCGKEGETSLIEQFEHGVYITAIVLPSGTKVFKRVRFSKRKFDGHQAEEWWNRNKDRVYKKYSPAGTKDAAGTGSSVTLPHSEDNVEASPSKM</sequence>
<accession>A0A6A4R8U8</accession>
<evidence type="ECO:0000256" key="3">
    <source>
        <dbReference type="ARBA" id="ARBA00023242"/>
    </source>
</evidence>
<reference evidence="7" key="1">
    <citation type="journal article" date="2020" name="Nat. Commun.">
        <title>Genome sequence of the cluster root forming white lupin.</title>
        <authorList>
            <person name="Hufnagel B."/>
            <person name="Marques A."/>
            <person name="Soriano A."/>
            <person name="Marques L."/>
            <person name="Divol F."/>
            <person name="Doumas P."/>
            <person name="Sallet E."/>
            <person name="Mancinotti D."/>
            <person name="Carrere S."/>
            <person name="Marande W."/>
            <person name="Arribat S."/>
            <person name="Keller J."/>
            <person name="Huneau C."/>
            <person name="Blein T."/>
            <person name="Aime D."/>
            <person name="Laguerre M."/>
            <person name="Taylor J."/>
            <person name="Schubert V."/>
            <person name="Nelson M."/>
            <person name="Geu-Flores F."/>
            <person name="Crespi M."/>
            <person name="Gallardo-Guerrero K."/>
            <person name="Delaux P.-M."/>
            <person name="Salse J."/>
            <person name="Berges H."/>
            <person name="Guyot R."/>
            <person name="Gouzy J."/>
            <person name="Peret B."/>
        </authorList>
    </citation>
    <scope>NUCLEOTIDE SEQUENCE [LARGE SCALE GENOMIC DNA]</scope>
    <source>
        <strain evidence="7">cv. Amiga</strain>
    </source>
</reference>
<feature type="region of interest" description="Disordered" evidence="4">
    <location>
        <begin position="1"/>
        <end position="108"/>
    </location>
</feature>
<feature type="region of interest" description="Disordered" evidence="4">
    <location>
        <begin position="169"/>
        <end position="200"/>
    </location>
</feature>
<keyword evidence="7" id="KW-1185">Reference proteome</keyword>
<feature type="compositionally biased region" description="Polar residues" evidence="4">
    <location>
        <begin position="69"/>
        <end position="87"/>
    </location>
</feature>
<dbReference type="InterPro" id="IPR013591">
    <property type="entry name" value="Brevis_radix_dom"/>
</dbReference>
<dbReference type="PANTHER" id="PTHR46058">
    <property type="entry name" value="PROTEIN BREVIS RADIX-LIKE 1"/>
    <property type="match status" value="1"/>
</dbReference>
<dbReference type="InterPro" id="IPR044532">
    <property type="entry name" value="BRX-like"/>
</dbReference>
<name>A0A6A4R8U8_LUPAL</name>
<comment type="subcellular location">
    <subcellularLocation>
        <location evidence="1">Nucleus</location>
    </subcellularLocation>
</comment>
<evidence type="ECO:0000256" key="2">
    <source>
        <dbReference type="ARBA" id="ARBA00009057"/>
    </source>
</evidence>